<dbReference type="InterPro" id="IPR005001">
    <property type="entry name" value="Hfq"/>
</dbReference>
<dbReference type="Proteomes" id="UP000706163">
    <property type="component" value="Unassembled WGS sequence"/>
</dbReference>
<comment type="caution">
    <text evidence="7">The sequence shown here is derived from an EMBL/GenBank/DDBJ whole genome shotgun (WGS) entry which is preliminary data.</text>
</comment>
<dbReference type="GO" id="GO:0043487">
    <property type="term" value="P:regulation of RNA stability"/>
    <property type="evidence" value="ECO:0007669"/>
    <property type="project" value="TreeGrafter"/>
</dbReference>
<dbReference type="AlphaFoldDB" id="A0A151A667"/>
<protein>
    <recommendedName>
        <fullName evidence="3">RNA-binding protein Hfq</fullName>
    </recommendedName>
</protein>
<evidence type="ECO:0000256" key="3">
    <source>
        <dbReference type="HAMAP-Rule" id="MF_00436"/>
    </source>
</evidence>
<dbReference type="EMBL" id="BKAQ01000001">
    <property type="protein sequence ID" value="GEP80953.1"/>
    <property type="molecule type" value="Genomic_DNA"/>
</dbReference>
<reference evidence="6" key="3">
    <citation type="journal article" date="2021" name="PeerJ">
        <title>Extensive microbial diversity within the chicken gut microbiome revealed by metagenomics and culture.</title>
        <authorList>
            <person name="Gilroy R."/>
            <person name="Ravi A."/>
            <person name="Getino M."/>
            <person name="Pursley I."/>
            <person name="Horton D.L."/>
            <person name="Alikhan N.F."/>
            <person name="Baker D."/>
            <person name="Gharbi K."/>
            <person name="Hall N."/>
            <person name="Watson M."/>
            <person name="Adriaenssens E.M."/>
            <person name="Foster-Nyarko E."/>
            <person name="Jarju S."/>
            <person name="Secka A."/>
            <person name="Antonio M."/>
            <person name="Oren A."/>
            <person name="Chaudhuri R.R."/>
            <person name="La Ragione R."/>
            <person name="Hildebrand F."/>
            <person name="Pallen M.J."/>
        </authorList>
    </citation>
    <scope>NUCLEOTIDE SEQUENCE</scope>
    <source>
        <strain evidence="6">CHK149-3286</strain>
    </source>
</reference>
<dbReference type="RefSeq" id="WP_061854789.1">
    <property type="nucleotide sequence ID" value="NZ_BKAQ01000001.1"/>
</dbReference>
<keyword evidence="1 3" id="KW-0694">RNA-binding</keyword>
<dbReference type="Proteomes" id="UP000321040">
    <property type="component" value="Unassembled WGS sequence"/>
</dbReference>
<evidence type="ECO:0000256" key="1">
    <source>
        <dbReference type="ARBA" id="ARBA00022884"/>
    </source>
</evidence>
<dbReference type="GO" id="GO:0003723">
    <property type="term" value="F:RNA binding"/>
    <property type="evidence" value="ECO:0007669"/>
    <property type="project" value="UniProtKB-UniRule"/>
</dbReference>
<dbReference type="NCBIfam" id="TIGR02383">
    <property type="entry name" value="Hfq"/>
    <property type="match status" value="1"/>
</dbReference>
<evidence type="ECO:0000256" key="2">
    <source>
        <dbReference type="ARBA" id="ARBA00023016"/>
    </source>
</evidence>
<dbReference type="PANTHER" id="PTHR34772:SF1">
    <property type="entry name" value="RNA-BINDING PROTEIN HFQ"/>
    <property type="match status" value="1"/>
</dbReference>
<keyword evidence="2 3" id="KW-0346">Stress response</keyword>
<evidence type="ECO:0000313" key="8">
    <source>
        <dbReference type="Proteomes" id="UP000075418"/>
    </source>
</evidence>
<evidence type="ECO:0000259" key="4">
    <source>
        <dbReference type="PROSITE" id="PS52002"/>
    </source>
</evidence>
<name>A0A151A667_9STAP</name>
<feature type="domain" description="Sm" evidence="4">
    <location>
        <begin position="9"/>
        <end position="69"/>
    </location>
</feature>
<keyword evidence="9" id="KW-1185">Reference proteome</keyword>
<evidence type="ECO:0000313" key="7">
    <source>
        <dbReference type="EMBL" id="KYH14620.1"/>
    </source>
</evidence>
<dbReference type="PANTHER" id="PTHR34772">
    <property type="entry name" value="RNA-BINDING PROTEIN HFQ"/>
    <property type="match status" value="1"/>
</dbReference>
<accession>A0A151A667</accession>
<evidence type="ECO:0000313" key="6">
    <source>
        <dbReference type="EMBL" id="HJF67034.1"/>
    </source>
</evidence>
<reference evidence="6" key="4">
    <citation type="submission" date="2021-09" db="EMBL/GenBank/DDBJ databases">
        <authorList>
            <person name="Gilroy R."/>
        </authorList>
    </citation>
    <scope>NUCLEOTIDE SEQUENCE</scope>
    <source>
        <strain evidence="6">CHK149-3286</strain>
    </source>
</reference>
<dbReference type="EMBL" id="DYVT01000021">
    <property type="protein sequence ID" value="HJF67034.1"/>
    <property type="molecule type" value="Genomic_DNA"/>
</dbReference>
<dbReference type="InterPro" id="IPR047575">
    <property type="entry name" value="Sm"/>
</dbReference>
<gene>
    <name evidence="3 5" type="primary">hfq</name>
    <name evidence="7" type="ORF">A0131_07510</name>
    <name evidence="6" type="ORF">K8V85_01855</name>
    <name evidence="5" type="ORF">SKL01_01310</name>
</gene>
<dbReference type="KEGG" id="skl:C7J89_09265"/>
<evidence type="ECO:0000313" key="5">
    <source>
        <dbReference type="EMBL" id="GEP80953.1"/>
    </source>
</evidence>
<reference evidence="7 8" key="1">
    <citation type="submission" date="2016-02" db="EMBL/GenBank/DDBJ databases">
        <title>Draft genome sequence of hydrocarbon degrading Staphylococcus saprophyticus Strain CNV2, isolated from crude-oil contaminated soil from Noonmati Oil Refinery, Guwahati, Assam, India.</title>
        <authorList>
            <person name="Mukherjee A."/>
            <person name="Chettri B."/>
            <person name="Langpoklakpam J."/>
            <person name="Singh A.K."/>
            <person name="Chattopadhyay D.J."/>
        </authorList>
    </citation>
    <scope>NUCLEOTIDE SEQUENCE [LARGE SCALE GENOMIC DNA]</scope>
    <source>
        <strain evidence="7 8">CNV2</strain>
    </source>
</reference>
<dbReference type="GeneID" id="69905532"/>
<organism evidence="7 8">
    <name type="scientific">Staphylococcus kloosii</name>
    <dbReference type="NCBI Taxonomy" id="29384"/>
    <lineage>
        <taxon>Bacteria</taxon>
        <taxon>Bacillati</taxon>
        <taxon>Bacillota</taxon>
        <taxon>Bacilli</taxon>
        <taxon>Bacillales</taxon>
        <taxon>Staphylococcaceae</taxon>
        <taxon>Staphylococcus</taxon>
    </lineage>
</organism>
<proteinExistence type="inferred from homology"/>
<dbReference type="PROSITE" id="PS52002">
    <property type="entry name" value="SM"/>
    <property type="match status" value="1"/>
</dbReference>
<comment type="function">
    <text evidence="3">RNA chaperone that binds small regulatory RNA (sRNAs) and mRNAs to facilitate mRNA translational regulation in response to envelope stress, environmental stress and changes in metabolite concentrations. Also binds with high specificity to tRNAs.</text>
</comment>
<dbReference type="CDD" id="cd01716">
    <property type="entry name" value="Hfq"/>
    <property type="match status" value="1"/>
</dbReference>
<dbReference type="InterPro" id="IPR010920">
    <property type="entry name" value="LSM_dom_sf"/>
</dbReference>
<dbReference type="EMBL" id="LUGM01000002">
    <property type="protein sequence ID" value="KYH14620.1"/>
    <property type="molecule type" value="Genomic_DNA"/>
</dbReference>
<sequence length="69" mass="7987">MTTQNNNQDQFLGRFKAEKTNVIVFLINGFQIKGVIEDFDESTVCLFSQEKQHLIYKHAISTFTIDDSE</sequence>
<dbReference type="GO" id="GO:0005829">
    <property type="term" value="C:cytosol"/>
    <property type="evidence" value="ECO:0007669"/>
    <property type="project" value="TreeGrafter"/>
</dbReference>
<comment type="similarity">
    <text evidence="3">Belongs to the Hfq family.</text>
</comment>
<accession>A0A2T4RCL9</accession>
<dbReference type="SUPFAM" id="SSF50182">
    <property type="entry name" value="Sm-like ribonucleoproteins"/>
    <property type="match status" value="1"/>
</dbReference>
<dbReference type="Proteomes" id="UP000075418">
    <property type="component" value="Unassembled WGS sequence"/>
</dbReference>
<dbReference type="GO" id="GO:0006355">
    <property type="term" value="P:regulation of DNA-templated transcription"/>
    <property type="evidence" value="ECO:0007669"/>
    <property type="project" value="InterPro"/>
</dbReference>
<dbReference type="GO" id="GO:0045974">
    <property type="term" value="P:regulation of translation, ncRNA-mediated"/>
    <property type="evidence" value="ECO:0007669"/>
    <property type="project" value="TreeGrafter"/>
</dbReference>
<dbReference type="Gene3D" id="2.30.30.100">
    <property type="match status" value="1"/>
</dbReference>
<dbReference type="HAMAP" id="MF_00436">
    <property type="entry name" value="Hfq"/>
    <property type="match status" value="1"/>
</dbReference>
<dbReference type="Pfam" id="PF17209">
    <property type="entry name" value="Hfq"/>
    <property type="match status" value="1"/>
</dbReference>
<evidence type="ECO:0000313" key="9">
    <source>
        <dbReference type="Proteomes" id="UP000321040"/>
    </source>
</evidence>
<dbReference type="OrthoDB" id="9799751at2"/>
<reference evidence="5 9" key="2">
    <citation type="submission" date="2019-07" db="EMBL/GenBank/DDBJ databases">
        <title>Whole genome shotgun sequence of Staphylococcus kloosii NBRC 109624.</title>
        <authorList>
            <person name="Hosoyama A."/>
            <person name="Uohara A."/>
            <person name="Ohji S."/>
            <person name="Ichikawa N."/>
        </authorList>
    </citation>
    <scope>NUCLEOTIDE SEQUENCE [LARGE SCALE GENOMIC DNA]</scope>
    <source>
        <strain evidence="5 9">NBRC 109624</strain>
    </source>
</reference>
<comment type="subunit">
    <text evidence="3">Homohexamer.</text>
</comment>